<keyword evidence="2" id="KW-1185">Reference proteome</keyword>
<dbReference type="EMBL" id="BAAANE010000008">
    <property type="protein sequence ID" value="GAA1650881.1"/>
    <property type="molecule type" value="Genomic_DNA"/>
</dbReference>
<evidence type="ECO:0000313" key="1">
    <source>
        <dbReference type="EMBL" id="GAA1650881.1"/>
    </source>
</evidence>
<name>A0ABN2FKI3_9ACTN</name>
<evidence type="ECO:0000313" key="2">
    <source>
        <dbReference type="Proteomes" id="UP001501319"/>
    </source>
</evidence>
<accession>A0ABN2FKI3</accession>
<gene>
    <name evidence="1" type="ORF">GCM10009744_48140</name>
</gene>
<proteinExistence type="predicted"/>
<organism evidence="1 2">
    <name type="scientific">Kribbella alba</name>
    <dbReference type="NCBI Taxonomy" id="190197"/>
    <lineage>
        <taxon>Bacteria</taxon>
        <taxon>Bacillati</taxon>
        <taxon>Actinomycetota</taxon>
        <taxon>Actinomycetes</taxon>
        <taxon>Propionibacteriales</taxon>
        <taxon>Kribbellaceae</taxon>
        <taxon>Kribbella</taxon>
    </lineage>
</organism>
<protein>
    <submittedName>
        <fullName evidence="1">Uncharacterized protein</fullName>
    </submittedName>
</protein>
<dbReference type="Proteomes" id="UP001501319">
    <property type="component" value="Unassembled WGS sequence"/>
</dbReference>
<sequence length="103" mass="11786">MSNGLRPYTLFYCYRNPLASSSHRIAGENQPVQSGYFPAIVTTSCWIAFSRRAALLLRRDRLSLRCEALDARRPVRAPMRKQFSNFARFDVMRALAARVSSNN</sequence>
<reference evidence="1 2" key="1">
    <citation type="journal article" date="2019" name="Int. J. Syst. Evol. Microbiol.">
        <title>The Global Catalogue of Microorganisms (GCM) 10K type strain sequencing project: providing services to taxonomists for standard genome sequencing and annotation.</title>
        <authorList>
            <consortium name="The Broad Institute Genomics Platform"/>
            <consortium name="The Broad Institute Genome Sequencing Center for Infectious Disease"/>
            <person name="Wu L."/>
            <person name="Ma J."/>
        </authorList>
    </citation>
    <scope>NUCLEOTIDE SEQUENCE [LARGE SCALE GENOMIC DNA]</scope>
    <source>
        <strain evidence="1 2">JCM 14306</strain>
    </source>
</reference>
<comment type="caution">
    <text evidence="1">The sequence shown here is derived from an EMBL/GenBank/DDBJ whole genome shotgun (WGS) entry which is preliminary data.</text>
</comment>